<keyword evidence="2" id="KW-0067">ATP-binding</keyword>
<sequence length="273" mass="30617">QRMQREMNVWRNLNHPNILPFIGWCILGSKSCMVSPWMENGDALKYVRRRPQANRLWMLVQVGEGLHYLHTRPRNPVIHGDLKAANVFISSTGVARITDFGLSELVEDEKAPRCSMAWYCGGNPRWQAPELLSAGSHEAQAAWSTISNYTIISPQIFTGQVPFFYLSVNTTLSVFNMVLDGKLPEHPLDKDVATRGLDDRMWELMTTCWSVDPTKRPSAGDILSHLAAALRGRPDDDSDSKGPASTRPGKRARVIEPPVKVEESDTSIHGFIH</sequence>
<dbReference type="Gene3D" id="1.10.510.10">
    <property type="entry name" value="Transferase(Phosphotransferase) domain 1"/>
    <property type="match status" value="1"/>
</dbReference>
<dbReference type="EMBL" id="KL198086">
    <property type="protein sequence ID" value="KDQ08816.1"/>
    <property type="molecule type" value="Genomic_DNA"/>
</dbReference>
<evidence type="ECO:0000313" key="5">
    <source>
        <dbReference type="EMBL" id="KDQ08816.1"/>
    </source>
</evidence>
<dbReference type="PROSITE" id="PS50011">
    <property type="entry name" value="PROTEIN_KINASE_DOM"/>
    <property type="match status" value="1"/>
</dbReference>
<dbReference type="InterPro" id="IPR001245">
    <property type="entry name" value="Ser-Thr/Tyr_kinase_cat_dom"/>
</dbReference>
<dbReference type="AlphaFoldDB" id="A0A067MB77"/>
<dbReference type="SUPFAM" id="SSF56112">
    <property type="entry name" value="Protein kinase-like (PK-like)"/>
    <property type="match status" value="1"/>
</dbReference>
<evidence type="ECO:0000259" key="4">
    <source>
        <dbReference type="PROSITE" id="PS50011"/>
    </source>
</evidence>
<dbReference type="PANTHER" id="PTHR44329:SF298">
    <property type="entry name" value="MIXED LINEAGE KINASE DOMAIN-LIKE PROTEIN"/>
    <property type="match status" value="1"/>
</dbReference>
<organism evidence="5 6">
    <name type="scientific">Botryobasidium botryosum (strain FD-172 SS1)</name>
    <dbReference type="NCBI Taxonomy" id="930990"/>
    <lineage>
        <taxon>Eukaryota</taxon>
        <taxon>Fungi</taxon>
        <taxon>Dikarya</taxon>
        <taxon>Basidiomycota</taxon>
        <taxon>Agaricomycotina</taxon>
        <taxon>Agaricomycetes</taxon>
        <taxon>Cantharellales</taxon>
        <taxon>Botryobasidiaceae</taxon>
        <taxon>Botryobasidium</taxon>
    </lineage>
</organism>
<dbReference type="Proteomes" id="UP000027195">
    <property type="component" value="Unassembled WGS sequence"/>
</dbReference>
<accession>A0A067MB77</accession>
<dbReference type="InterPro" id="IPR011009">
    <property type="entry name" value="Kinase-like_dom_sf"/>
</dbReference>
<evidence type="ECO:0000256" key="2">
    <source>
        <dbReference type="ARBA" id="ARBA00022840"/>
    </source>
</evidence>
<dbReference type="STRING" id="930990.A0A067MB77"/>
<evidence type="ECO:0000313" key="6">
    <source>
        <dbReference type="Proteomes" id="UP000027195"/>
    </source>
</evidence>
<dbReference type="GO" id="GO:0005524">
    <property type="term" value="F:ATP binding"/>
    <property type="evidence" value="ECO:0007669"/>
    <property type="project" value="UniProtKB-KW"/>
</dbReference>
<dbReference type="PANTHER" id="PTHR44329">
    <property type="entry name" value="SERINE/THREONINE-PROTEIN KINASE TNNI3K-RELATED"/>
    <property type="match status" value="1"/>
</dbReference>
<dbReference type="HOGENOM" id="CLU_000288_7_18_1"/>
<dbReference type="PROSITE" id="PS00108">
    <property type="entry name" value="PROTEIN_KINASE_ST"/>
    <property type="match status" value="1"/>
</dbReference>
<dbReference type="PIRSF" id="PIRSF000654">
    <property type="entry name" value="Integrin-linked_kinase"/>
    <property type="match status" value="1"/>
</dbReference>
<dbReference type="SMART" id="SM00220">
    <property type="entry name" value="S_TKc"/>
    <property type="match status" value="1"/>
</dbReference>
<reference evidence="6" key="1">
    <citation type="journal article" date="2014" name="Proc. Natl. Acad. Sci. U.S.A.">
        <title>Extensive sampling of basidiomycete genomes demonstrates inadequacy of the white-rot/brown-rot paradigm for wood decay fungi.</title>
        <authorList>
            <person name="Riley R."/>
            <person name="Salamov A.A."/>
            <person name="Brown D.W."/>
            <person name="Nagy L.G."/>
            <person name="Floudas D."/>
            <person name="Held B.W."/>
            <person name="Levasseur A."/>
            <person name="Lombard V."/>
            <person name="Morin E."/>
            <person name="Otillar R."/>
            <person name="Lindquist E.A."/>
            <person name="Sun H."/>
            <person name="LaButti K.M."/>
            <person name="Schmutz J."/>
            <person name="Jabbour D."/>
            <person name="Luo H."/>
            <person name="Baker S.E."/>
            <person name="Pisabarro A.G."/>
            <person name="Walton J.D."/>
            <person name="Blanchette R.A."/>
            <person name="Henrissat B."/>
            <person name="Martin F."/>
            <person name="Cullen D."/>
            <person name="Hibbett D.S."/>
            <person name="Grigoriev I.V."/>
        </authorList>
    </citation>
    <scope>NUCLEOTIDE SEQUENCE [LARGE SCALE GENOMIC DNA]</scope>
    <source>
        <strain evidence="6">FD-172 SS1</strain>
    </source>
</reference>
<dbReference type="InterPro" id="IPR051681">
    <property type="entry name" value="Ser/Thr_Kinases-Pseudokinases"/>
</dbReference>
<dbReference type="OrthoDB" id="4062651at2759"/>
<dbReference type="InterPro" id="IPR008271">
    <property type="entry name" value="Ser/Thr_kinase_AS"/>
</dbReference>
<evidence type="ECO:0000256" key="3">
    <source>
        <dbReference type="SAM" id="MobiDB-lite"/>
    </source>
</evidence>
<feature type="domain" description="Protein kinase" evidence="4">
    <location>
        <begin position="1"/>
        <end position="228"/>
    </location>
</feature>
<name>A0A067MB77_BOTB1</name>
<feature type="non-terminal residue" evidence="5">
    <location>
        <position position="1"/>
    </location>
</feature>
<dbReference type="GO" id="GO:0004674">
    <property type="term" value="F:protein serine/threonine kinase activity"/>
    <property type="evidence" value="ECO:0007669"/>
    <property type="project" value="TreeGrafter"/>
</dbReference>
<feature type="region of interest" description="Disordered" evidence="3">
    <location>
        <begin position="230"/>
        <end position="273"/>
    </location>
</feature>
<keyword evidence="1" id="KW-0547">Nucleotide-binding</keyword>
<evidence type="ECO:0000256" key="1">
    <source>
        <dbReference type="ARBA" id="ARBA00022741"/>
    </source>
</evidence>
<dbReference type="InParanoid" id="A0A067MB77"/>
<proteinExistence type="predicted"/>
<dbReference type="InterPro" id="IPR000719">
    <property type="entry name" value="Prot_kinase_dom"/>
</dbReference>
<dbReference type="Pfam" id="PF07714">
    <property type="entry name" value="PK_Tyr_Ser-Thr"/>
    <property type="match status" value="1"/>
</dbReference>
<protein>
    <recommendedName>
        <fullName evidence="4">Protein kinase domain-containing protein</fullName>
    </recommendedName>
</protein>
<keyword evidence="6" id="KW-1185">Reference proteome</keyword>
<gene>
    <name evidence="5" type="ORF">BOTBODRAFT_118116</name>
</gene>